<feature type="transmembrane region" description="Helical" evidence="1">
    <location>
        <begin position="393"/>
        <end position="412"/>
    </location>
</feature>
<feature type="transmembrane region" description="Helical" evidence="1">
    <location>
        <begin position="109"/>
        <end position="129"/>
    </location>
</feature>
<keyword evidence="1" id="KW-0472">Membrane</keyword>
<feature type="transmembrane region" description="Helical" evidence="1">
    <location>
        <begin position="364"/>
        <end position="387"/>
    </location>
</feature>
<feature type="transmembrane region" description="Helical" evidence="1">
    <location>
        <begin position="186"/>
        <end position="210"/>
    </location>
</feature>
<evidence type="ECO:0000313" key="2">
    <source>
        <dbReference type="EMBL" id="AXY99318.1"/>
    </source>
</evidence>
<reference evidence="2" key="1">
    <citation type="journal article" date="2017" name="PLoS ONE">
        <title>Genetic diversity of the O antigens of Proteus species and the development of a suspension array for molecular serotyping.</title>
        <authorList>
            <person name="Yu X."/>
            <person name="Torzewska A."/>
            <person name="Zhang X."/>
            <person name="Yin Z."/>
            <person name="Drzewiecka D."/>
            <person name="Cao H."/>
            <person name="Liu B."/>
            <person name="Knirel Y.A."/>
            <person name="Rozalski A."/>
            <person name="Wang L."/>
        </authorList>
    </citation>
    <scope>NUCLEOTIDE SEQUENCE</scope>
    <source>
        <strain evidence="2">CCUG 14635</strain>
    </source>
</reference>
<organism evidence="2">
    <name type="scientific">Proteus vulgaris</name>
    <dbReference type="NCBI Taxonomy" id="585"/>
    <lineage>
        <taxon>Bacteria</taxon>
        <taxon>Pseudomonadati</taxon>
        <taxon>Pseudomonadota</taxon>
        <taxon>Gammaproteobacteria</taxon>
        <taxon>Enterobacterales</taxon>
        <taxon>Morganellaceae</taxon>
        <taxon>Proteus</taxon>
    </lineage>
</organism>
<dbReference type="RefSeq" id="WP_036933329.1">
    <property type="nucleotide sequence ID" value="NZ_CABMNT010000005.1"/>
</dbReference>
<keyword evidence="1" id="KW-0812">Transmembrane</keyword>
<sequence>MIINNTKREISSGVYIFISILTLSLNALLFIPLIIKGIITKQKSTPLFTAIFFSLISYYFIPPEEFDLYRHYESFEYFSLNSEPLHKLKDLYLLSLFNIGEYLNIKKEFLYATSVIIYYYIITSVLISLLKINNIRDKKLILILSFLYLFSNTLVEISGLRFTTGLAFSILFLHKYFIVKNKKISIYIYMLLAILSHFSLIIIPITILIYKLFYKLFFDKKFSIFLLFFTLLLGLFFINDLISILIINVEDITGLYIGAEAYTNGAWGVNRLDIQKYNSTGFFVEKSKLYITILISLIISILLIFSKENYLNSLSKYLILLTSISFLLTNFDTIYFRYQSLLTIITLMIITTNKINYKKLNSGSIILILLYIKTLHQFSLGFISTYLNYLSGISYIDVINNSNVISFFIYIFNF</sequence>
<proteinExistence type="predicted"/>
<feature type="transmembrane region" description="Helical" evidence="1">
    <location>
        <begin position="12"/>
        <end position="33"/>
    </location>
</feature>
<feature type="transmembrane region" description="Helical" evidence="1">
    <location>
        <begin position="317"/>
        <end position="335"/>
    </location>
</feature>
<evidence type="ECO:0000256" key="1">
    <source>
        <dbReference type="SAM" id="Phobius"/>
    </source>
</evidence>
<feature type="transmembrane region" description="Helical" evidence="1">
    <location>
        <begin position="141"/>
        <end position="174"/>
    </location>
</feature>
<name>A0A385JM07_PROVU</name>
<keyword evidence="1" id="KW-1133">Transmembrane helix</keyword>
<feature type="transmembrane region" description="Helical" evidence="1">
    <location>
        <begin position="341"/>
        <end position="357"/>
    </location>
</feature>
<feature type="transmembrane region" description="Helical" evidence="1">
    <location>
        <begin position="222"/>
        <end position="247"/>
    </location>
</feature>
<feature type="transmembrane region" description="Helical" evidence="1">
    <location>
        <begin position="289"/>
        <end position="305"/>
    </location>
</feature>
<dbReference type="OrthoDB" id="1496112at2"/>
<feature type="transmembrane region" description="Helical" evidence="1">
    <location>
        <begin position="45"/>
        <end position="61"/>
    </location>
</feature>
<dbReference type="AlphaFoldDB" id="A0A385JM07"/>
<accession>A0A385JM07</accession>
<dbReference type="EMBL" id="KY710685">
    <property type="protein sequence ID" value="AXY99318.1"/>
    <property type="molecule type" value="Genomic_DNA"/>
</dbReference>
<protein>
    <submittedName>
        <fullName evidence="2">Wzy</fullName>
    </submittedName>
</protein>